<feature type="transmembrane region" description="Helical" evidence="1">
    <location>
        <begin position="32"/>
        <end position="52"/>
    </location>
</feature>
<dbReference type="EMBL" id="DVFZ01000129">
    <property type="protein sequence ID" value="HIQ84159.1"/>
    <property type="molecule type" value="Genomic_DNA"/>
</dbReference>
<reference evidence="2" key="2">
    <citation type="journal article" date="2021" name="PeerJ">
        <title>Extensive microbial diversity within the chicken gut microbiome revealed by metagenomics and culture.</title>
        <authorList>
            <person name="Gilroy R."/>
            <person name="Ravi A."/>
            <person name="Getino M."/>
            <person name="Pursley I."/>
            <person name="Horton D.L."/>
            <person name="Alikhan N.F."/>
            <person name="Baker D."/>
            <person name="Gharbi K."/>
            <person name="Hall N."/>
            <person name="Watson M."/>
            <person name="Adriaenssens E.M."/>
            <person name="Foster-Nyarko E."/>
            <person name="Jarju S."/>
            <person name="Secka A."/>
            <person name="Antonio M."/>
            <person name="Oren A."/>
            <person name="Chaudhuri R.R."/>
            <person name="La Ragione R."/>
            <person name="Hildebrand F."/>
            <person name="Pallen M.J."/>
        </authorList>
    </citation>
    <scope>NUCLEOTIDE SEQUENCE</scope>
    <source>
        <strain evidence="2">ChiSjej6B24-2974</strain>
    </source>
</reference>
<evidence type="ECO:0000256" key="1">
    <source>
        <dbReference type="SAM" id="Phobius"/>
    </source>
</evidence>
<protein>
    <submittedName>
        <fullName evidence="2">5-bromo-4-chloroindolyl phosphate hydrolysis family protein</fullName>
    </submittedName>
</protein>
<keyword evidence="1" id="KW-0812">Transmembrane</keyword>
<proteinExistence type="predicted"/>
<dbReference type="InterPro" id="IPR018770">
    <property type="entry name" value="ChloroindolylP_hydrolase"/>
</dbReference>
<dbReference type="Proteomes" id="UP000824260">
    <property type="component" value="Unassembled WGS sequence"/>
</dbReference>
<dbReference type="Pfam" id="PF10112">
    <property type="entry name" value="Halogen_Hydrol"/>
    <property type="match status" value="1"/>
</dbReference>
<evidence type="ECO:0000313" key="3">
    <source>
        <dbReference type="Proteomes" id="UP000824260"/>
    </source>
</evidence>
<comment type="caution">
    <text evidence="2">The sequence shown here is derived from an EMBL/GenBank/DDBJ whole genome shotgun (WGS) entry which is preliminary data.</text>
</comment>
<dbReference type="AlphaFoldDB" id="A0A9D0ZPR0"/>
<feature type="transmembrane region" description="Helical" evidence="1">
    <location>
        <begin position="9"/>
        <end position="26"/>
    </location>
</feature>
<name>A0A9D0ZPR0_9FIRM</name>
<keyword evidence="1" id="KW-0472">Membrane</keyword>
<evidence type="ECO:0000313" key="2">
    <source>
        <dbReference type="EMBL" id="HIQ84159.1"/>
    </source>
</evidence>
<accession>A0A9D0ZPR0</accession>
<keyword evidence="1" id="KW-1133">Transmembrane helix</keyword>
<sequence length="219" mass="24374">MKTVKIKSAIPLYLSALTWILFGLFAPIYELIYIVIAACVSLAVYMVASVFFPGRTVEVETAPDSGDEQVNRQIAEGRAALRSLREADEAIADEAVSARLKRMTEAGAKIFDALEKEAARAAEVRRFMNYYLPTADKLLKQYRDLLKTGSQGENIQGAMRSIENSLELIATAFEKQLDSLYRHEAMDIQTDIDVLETMLAADGIRVDSKQKDKEETGNV</sequence>
<reference evidence="2" key="1">
    <citation type="submission" date="2020-10" db="EMBL/GenBank/DDBJ databases">
        <authorList>
            <person name="Gilroy R."/>
        </authorList>
    </citation>
    <scope>NUCLEOTIDE SEQUENCE</scope>
    <source>
        <strain evidence="2">ChiSjej6B24-2974</strain>
    </source>
</reference>
<organism evidence="2 3">
    <name type="scientific">Candidatus Pullichristensenella stercorigallinarum</name>
    <dbReference type="NCBI Taxonomy" id="2840909"/>
    <lineage>
        <taxon>Bacteria</taxon>
        <taxon>Bacillati</taxon>
        <taxon>Bacillota</taxon>
        <taxon>Clostridia</taxon>
        <taxon>Candidatus Pullichristensenella</taxon>
    </lineage>
</organism>
<gene>
    <name evidence="2" type="ORF">IAA52_13800</name>
</gene>